<gene>
    <name evidence="1" type="ORF">JHL16_34080</name>
</gene>
<sequence>MGRTLMRYAITFAVVYIAGYLAFRMMQQEVWTGDGKTYVIFPEGTLVLYYFWRPLMYLDGTLTGMAFHIGPH</sequence>
<evidence type="ECO:0000313" key="2">
    <source>
        <dbReference type="Proteomes" id="UP000616151"/>
    </source>
</evidence>
<dbReference type="Proteomes" id="UP000616151">
    <property type="component" value="Unassembled WGS sequence"/>
</dbReference>
<name>A0ACC5RFZ7_9HYPH</name>
<organism evidence="1 2">
    <name type="scientific">Taklimakanibacter albus</name>
    <dbReference type="NCBI Taxonomy" id="2800327"/>
    <lineage>
        <taxon>Bacteria</taxon>
        <taxon>Pseudomonadati</taxon>
        <taxon>Pseudomonadota</taxon>
        <taxon>Alphaproteobacteria</taxon>
        <taxon>Hyphomicrobiales</taxon>
        <taxon>Aestuariivirgaceae</taxon>
        <taxon>Taklimakanibacter</taxon>
    </lineage>
</organism>
<reference evidence="1" key="1">
    <citation type="submission" date="2021-01" db="EMBL/GenBank/DDBJ databases">
        <authorList>
            <person name="Sun Q."/>
        </authorList>
    </citation>
    <scope>NUCLEOTIDE SEQUENCE</scope>
    <source>
        <strain evidence="1">YIM B02566</strain>
    </source>
</reference>
<evidence type="ECO:0000313" key="1">
    <source>
        <dbReference type="EMBL" id="MBK1871446.1"/>
    </source>
</evidence>
<keyword evidence="2" id="KW-1185">Reference proteome</keyword>
<comment type="caution">
    <text evidence="1">The sequence shown here is derived from an EMBL/GenBank/DDBJ whole genome shotgun (WGS) entry which is preliminary data.</text>
</comment>
<accession>A0ACC5RFZ7</accession>
<dbReference type="EMBL" id="JAENHL010000008">
    <property type="protein sequence ID" value="MBK1871446.1"/>
    <property type="molecule type" value="Genomic_DNA"/>
</dbReference>
<proteinExistence type="predicted"/>
<protein>
    <submittedName>
        <fullName evidence="1">Uncharacterized protein</fullName>
    </submittedName>
</protein>